<evidence type="ECO:0000313" key="2">
    <source>
        <dbReference type="EMBL" id="KYC39333.1"/>
    </source>
</evidence>
<accession>A0A139X3W0</accession>
<dbReference type="Pfam" id="PF13304">
    <property type="entry name" value="AAA_21"/>
    <property type="match status" value="1"/>
</dbReference>
<comment type="caution">
    <text evidence="2">The sequence shown here is derived from an EMBL/GenBank/DDBJ whole genome shotgun (WGS) entry which is preliminary data.</text>
</comment>
<evidence type="ECO:0000313" key="3">
    <source>
        <dbReference type="Proteomes" id="UP000076925"/>
    </source>
</evidence>
<sequence length="68" mass="7544">MRQQIANSVVLIDEIDLNLHPPAAQSLVRQLPKLSQNCQFIFTTHSDAVSDVIGEDDTYRFLGGSLCL</sequence>
<dbReference type="InterPro" id="IPR003959">
    <property type="entry name" value="ATPase_AAA_core"/>
</dbReference>
<gene>
    <name evidence="2" type="ORF">WA1_31865</name>
</gene>
<dbReference type="AlphaFoldDB" id="A0A139X3W0"/>
<feature type="domain" description="ATPase AAA-type core" evidence="1">
    <location>
        <begin position="8"/>
        <end position="50"/>
    </location>
</feature>
<protein>
    <recommendedName>
        <fullName evidence="1">ATPase AAA-type core domain-containing protein</fullName>
    </recommendedName>
</protein>
<organism evidence="2 3">
    <name type="scientific">Scytonema hofmannii PCC 7110</name>
    <dbReference type="NCBI Taxonomy" id="128403"/>
    <lineage>
        <taxon>Bacteria</taxon>
        <taxon>Bacillati</taxon>
        <taxon>Cyanobacteriota</taxon>
        <taxon>Cyanophyceae</taxon>
        <taxon>Nostocales</taxon>
        <taxon>Scytonemataceae</taxon>
        <taxon>Scytonema</taxon>
    </lineage>
</organism>
<reference evidence="2 3" key="1">
    <citation type="journal article" date="2013" name="Genome Biol. Evol.">
        <title>Genomes of Stigonematalean cyanobacteria (subsection V) and the evolution of oxygenic photosynthesis from prokaryotes to plastids.</title>
        <authorList>
            <person name="Dagan T."/>
            <person name="Roettger M."/>
            <person name="Stucken K."/>
            <person name="Landan G."/>
            <person name="Koch R."/>
            <person name="Major P."/>
            <person name="Gould S.B."/>
            <person name="Goremykin V.V."/>
            <person name="Rippka R."/>
            <person name="Tandeau de Marsac N."/>
            <person name="Gugger M."/>
            <person name="Lockhart P.J."/>
            <person name="Allen J.F."/>
            <person name="Brune I."/>
            <person name="Maus I."/>
            <person name="Puhler A."/>
            <person name="Martin W.F."/>
        </authorList>
    </citation>
    <scope>NUCLEOTIDE SEQUENCE [LARGE SCALE GENOMIC DNA]</scope>
    <source>
        <strain evidence="2 3">PCC 7110</strain>
    </source>
</reference>
<name>A0A139X3W0_9CYAN</name>
<dbReference type="Gene3D" id="3.40.50.300">
    <property type="entry name" value="P-loop containing nucleotide triphosphate hydrolases"/>
    <property type="match status" value="1"/>
</dbReference>
<dbReference type="SUPFAM" id="SSF52540">
    <property type="entry name" value="P-loop containing nucleoside triphosphate hydrolases"/>
    <property type="match status" value="1"/>
</dbReference>
<dbReference type="GO" id="GO:0005524">
    <property type="term" value="F:ATP binding"/>
    <property type="evidence" value="ECO:0007669"/>
    <property type="project" value="InterPro"/>
</dbReference>
<dbReference type="STRING" id="128403.WA1_31865"/>
<dbReference type="Proteomes" id="UP000076925">
    <property type="component" value="Unassembled WGS sequence"/>
</dbReference>
<dbReference type="InterPro" id="IPR027417">
    <property type="entry name" value="P-loop_NTPase"/>
</dbReference>
<keyword evidence="3" id="KW-1185">Reference proteome</keyword>
<dbReference type="EMBL" id="ANNX02000035">
    <property type="protein sequence ID" value="KYC39333.1"/>
    <property type="molecule type" value="Genomic_DNA"/>
</dbReference>
<evidence type="ECO:0000259" key="1">
    <source>
        <dbReference type="Pfam" id="PF13304"/>
    </source>
</evidence>
<proteinExistence type="predicted"/>
<dbReference type="GO" id="GO:0016887">
    <property type="term" value="F:ATP hydrolysis activity"/>
    <property type="evidence" value="ECO:0007669"/>
    <property type="project" value="InterPro"/>
</dbReference>